<keyword evidence="2" id="KW-0808">Transferase</keyword>
<proteinExistence type="inferred from homology"/>
<evidence type="ECO:0000313" key="6">
    <source>
        <dbReference type="EMBL" id="KAF5938800.1"/>
    </source>
</evidence>
<dbReference type="AlphaFoldDB" id="A0A7J7GDI6"/>
<feature type="compositionally biased region" description="Polar residues" evidence="4">
    <location>
        <begin position="409"/>
        <end position="419"/>
    </location>
</feature>
<accession>A0A7J7GDI6</accession>
<comment type="caution">
    <text evidence="6">The sequence shown here is derived from an EMBL/GenBank/DDBJ whole genome shotgun (WGS) entry which is preliminary data.</text>
</comment>
<protein>
    <recommendedName>
        <fullName evidence="5">ABC1 atypical kinase-like domain-containing protein</fullName>
    </recommendedName>
</protein>
<evidence type="ECO:0000259" key="5">
    <source>
        <dbReference type="Pfam" id="PF03109"/>
    </source>
</evidence>
<evidence type="ECO:0000256" key="1">
    <source>
        <dbReference type="ARBA" id="ARBA00010815"/>
    </source>
</evidence>
<dbReference type="InterPro" id="IPR004147">
    <property type="entry name" value="ABC1_dom"/>
</dbReference>
<keyword evidence="3" id="KW-0949">S-adenosyl-L-methionine</keyword>
<dbReference type="Pfam" id="PF02353">
    <property type="entry name" value="CMAS"/>
    <property type="match status" value="1"/>
</dbReference>
<dbReference type="Gene3D" id="3.40.50.150">
    <property type="entry name" value="Vaccinia Virus protein VP39"/>
    <property type="match status" value="2"/>
</dbReference>
<reference evidence="6 7" key="2">
    <citation type="submission" date="2020-07" db="EMBL/GenBank/DDBJ databases">
        <title>Genome assembly of wild tea tree DASZ reveals pedigree and selection history of tea varieties.</title>
        <authorList>
            <person name="Zhang W."/>
        </authorList>
    </citation>
    <scope>NUCLEOTIDE SEQUENCE [LARGE SCALE GENOMIC DNA]</scope>
    <source>
        <strain evidence="7">cv. G240</strain>
        <tissue evidence="6">Leaf</tissue>
    </source>
</reference>
<feature type="region of interest" description="Disordered" evidence="4">
    <location>
        <begin position="398"/>
        <end position="441"/>
    </location>
</feature>
<sequence>MDYLNLNEFQKKLSTHFRPWQRSFQFWLRATDIYTVIGKPDLALAAWVTRLITLCNQAPTTPLDAIQVVLENELGQCVDELFERFDADPIGSTSIAQIHRARLKGDKTDVVVKKHIGFEFDFKTEIAKSQHYELPTSFFKLVLGKHLKYSCGLFIDASKTLEDAEKVMLELYCERAQIKDGHSVLDGFATQRHREHILRSSLDITMHASFHRDLQLQNLEVIVADIGTFDMDASYGRIFSIEMLEHMKNYKDLLKKISKWIKPDSLLLYIISAIKHLLITLRMSMKMTGLLGLLHWSYDPPTSIRFRSTPMLHKFFPLAWHNVQRNIILQIRIRSSRLEILGLNLILVILPYAVADDDSSRDDSCCGATDGGRTDGRRGGLVHDSCYGATDGGRCGGTNGPSDGGHWDASSNGGTSNSGRCDGWLNGGGTNSPSDGGRYDASFDGDATDVLISVPDNNFGLSLTSRLPSNDTLSFWNLWPLERNPNPVIRRPSY</sequence>
<gene>
    <name evidence="6" type="ORF">HYC85_023059</name>
</gene>
<dbReference type="Proteomes" id="UP000593564">
    <property type="component" value="Unassembled WGS sequence"/>
</dbReference>
<keyword evidence="7" id="KW-1185">Reference proteome</keyword>
<evidence type="ECO:0000313" key="7">
    <source>
        <dbReference type="Proteomes" id="UP000593564"/>
    </source>
</evidence>
<dbReference type="PANTHER" id="PTHR43832">
    <property type="match status" value="1"/>
</dbReference>
<evidence type="ECO:0000256" key="2">
    <source>
        <dbReference type="ARBA" id="ARBA00022603"/>
    </source>
</evidence>
<evidence type="ECO:0000256" key="3">
    <source>
        <dbReference type="ARBA" id="ARBA00022691"/>
    </source>
</evidence>
<name>A0A7J7GDI6_CAMSI</name>
<dbReference type="PANTHER" id="PTHR43832:SF1">
    <property type="entry name" value="S-ADENOSYL-L-METHIONINE-DEPENDENT METHYLTRANSFERASES SUPERFAMILY PROTEIN"/>
    <property type="match status" value="1"/>
</dbReference>
<reference evidence="7" key="1">
    <citation type="journal article" date="2020" name="Nat. Commun.">
        <title>Genome assembly of wild tea tree DASZ reveals pedigree and selection history of tea varieties.</title>
        <authorList>
            <person name="Zhang W."/>
            <person name="Zhang Y."/>
            <person name="Qiu H."/>
            <person name="Guo Y."/>
            <person name="Wan H."/>
            <person name="Zhang X."/>
            <person name="Scossa F."/>
            <person name="Alseekh S."/>
            <person name="Zhang Q."/>
            <person name="Wang P."/>
            <person name="Xu L."/>
            <person name="Schmidt M.H."/>
            <person name="Jia X."/>
            <person name="Li D."/>
            <person name="Zhu A."/>
            <person name="Guo F."/>
            <person name="Chen W."/>
            <person name="Ni D."/>
            <person name="Usadel B."/>
            <person name="Fernie A.R."/>
            <person name="Wen W."/>
        </authorList>
    </citation>
    <scope>NUCLEOTIDE SEQUENCE [LARGE SCALE GENOMIC DNA]</scope>
    <source>
        <strain evidence="7">cv. G240</strain>
    </source>
</reference>
<keyword evidence="2" id="KW-0489">Methyltransferase</keyword>
<dbReference type="GO" id="GO:0032259">
    <property type="term" value="P:methylation"/>
    <property type="evidence" value="ECO:0007669"/>
    <property type="project" value="UniProtKB-KW"/>
</dbReference>
<organism evidence="6 7">
    <name type="scientific">Camellia sinensis</name>
    <name type="common">Tea plant</name>
    <name type="synonym">Thea sinensis</name>
    <dbReference type="NCBI Taxonomy" id="4442"/>
    <lineage>
        <taxon>Eukaryota</taxon>
        <taxon>Viridiplantae</taxon>
        <taxon>Streptophyta</taxon>
        <taxon>Embryophyta</taxon>
        <taxon>Tracheophyta</taxon>
        <taxon>Spermatophyta</taxon>
        <taxon>Magnoliopsida</taxon>
        <taxon>eudicotyledons</taxon>
        <taxon>Gunneridae</taxon>
        <taxon>Pentapetalae</taxon>
        <taxon>asterids</taxon>
        <taxon>Ericales</taxon>
        <taxon>Theaceae</taxon>
        <taxon>Camellia</taxon>
    </lineage>
</organism>
<dbReference type="Pfam" id="PF03109">
    <property type="entry name" value="ABC1"/>
    <property type="match status" value="1"/>
</dbReference>
<dbReference type="EMBL" id="JACBKZ010000011">
    <property type="protein sequence ID" value="KAF5938800.1"/>
    <property type="molecule type" value="Genomic_DNA"/>
</dbReference>
<comment type="similarity">
    <text evidence="1">Belongs to the CFA/CMAS family.</text>
</comment>
<dbReference type="InterPro" id="IPR029063">
    <property type="entry name" value="SAM-dependent_MTases_sf"/>
</dbReference>
<dbReference type="GO" id="GO:0008168">
    <property type="term" value="F:methyltransferase activity"/>
    <property type="evidence" value="ECO:0007669"/>
    <property type="project" value="UniProtKB-KW"/>
</dbReference>
<feature type="domain" description="ABC1 atypical kinase-like" evidence="5">
    <location>
        <begin position="54"/>
        <end position="113"/>
    </location>
</feature>
<evidence type="ECO:0000256" key="4">
    <source>
        <dbReference type="SAM" id="MobiDB-lite"/>
    </source>
</evidence>
<dbReference type="SUPFAM" id="SSF53335">
    <property type="entry name" value="S-adenosyl-L-methionine-dependent methyltransferases"/>
    <property type="match status" value="1"/>
</dbReference>